<proteinExistence type="predicted"/>
<name>A0A8J2MPC5_9BILA</name>
<feature type="region of interest" description="Disordered" evidence="1">
    <location>
        <begin position="127"/>
        <end position="148"/>
    </location>
</feature>
<accession>A0A8J2MPC5</accession>
<reference evidence="3" key="1">
    <citation type="submission" date="2021-09" db="EMBL/GenBank/DDBJ databases">
        <authorList>
            <consortium name="Pathogen Informatics"/>
        </authorList>
    </citation>
    <scope>NUCLEOTIDE SEQUENCE</scope>
</reference>
<evidence type="ECO:0000256" key="2">
    <source>
        <dbReference type="SAM" id="SignalP"/>
    </source>
</evidence>
<organism evidence="3 4">
    <name type="scientific">Cercopithifilaria johnstoni</name>
    <dbReference type="NCBI Taxonomy" id="2874296"/>
    <lineage>
        <taxon>Eukaryota</taxon>
        <taxon>Metazoa</taxon>
        <taxon>Ecdysozoa</taxon>
        <taxon>Nematoda</taxon>
        <taxon>Chromadorea</taxon>
        <taxon>Rhabditida</taxon>
        <taxon>Spirurina</taxon>
        <taxon>Spiruromorpha</taxon>
        <taxon>Filarioidea</taxon>
        <taxon>Onchocercidae</taxon>
        <taxon>Cercopithifilaria</taxon>
    </lineage>
</organism>
<keyword evidence="4" id="KW-1185">Reference proteome</keyword>
<dbReference type="AlphaFoldDB" id="A0A8J2MPC5"/>
<feature type="compositionally biased region" description="Basic and acidic residues" evidence="1">
    <location>
        <begin position="349"/>
        <end position="365"/>
    </location>
</feature>
<evidence type="ECO:0000256" key="1">
    <source>
        <dbReference type="SAM" id="MobiDB-lite"/>
    </source>
</evidence>
<evidence type="ECO:0000313" key="3">
    <source>
        <dbReference type="EMBL" id="CAG9535669.1"/>
    </source>
</evidence>
<feature type="compositionally biased region" description="Low complexity" evidence="1">
    <location>
        <begin position="334"/>
        <end position="344"/>
    </location>
</feature>
<feature type="region of interest" description="Disordered" evidence="1">
    <location>
        <begin position="328"/>
        <end position="365"/>
    </location>
</feature>
<protein>
    <submittedName>
        <fullName evidence="3">Uncharacterized protein</fullName>
    </submittedName>
</protein>
<feature type="compositionally biased region" description="Low complexity" evidence="1">
    <location>
        <begin position="127"/>
        <end position="145"/>
    </location>
</feature>
<comment type="caution">
    <text evidence="3">The sequence shown here is derived from an EMBL/GenBank/DDBJ whole genome shotgun (WGS) entry which is preliminary data.</text>
</comment>
<dbReference type="OrthoDB" id="21085at2759"/>
<feature type="signal peptide" evidence="2">
    <location>
        <begin position="1"/>
        <end position="18"/>
    </location>
</feature>
<dbReference type="Proteomes" id="UP000746747">
    <property type="component" value="Unassembled WGS sequence"/>
</dbReference>
<gene>
    <name evidence="3" type="ORF">CJOHNSTONI_LOCUS5667</name>
</gene>
<sequence>MLLPLIIFGLYFWTSDIAQEDNDSHSSQKHSNLESSNIRYLSKKRSSFTKHYVSSATSGSSVSKRANEKCVNTLTNAFMDKGMVVVGTCVSHMTPPQSSSGVDNDVPAQTISGRRSLLRHIFRSESSSNAITGSGNGNTNGNKKSAGTEHEMIKLAQCRPFTPLEERKITSSKSAFALSSTSSLSTQYDADSLQSYSAERSADCSFLKRNWFSGQHQHAVPSLRTFKPGHSANNIVTQEDMQKLNGSNSHFTVNPKPAVRPKPLTLRRERSDLTTGYVPRISTHYTEHNAGSDSDVSVRCALMPPSTCLDENTFRKCLEELKRKRQEAAVSEANSKSRQQQQSQRNHHKEVVLRARSSDGTDQRRLSVPDLADLAHNSLANGVTGVVATAKALTSKLGRNPRTGELRTINEGLVTPVIRRKQYIKDMHANNTANDWSVGSLLQKPSLTRKKTVKQIEQEHLKHDGRDGAGHIFTRKYHSIIGNVDILLSFSLFTHQSRIVSCNFLIRIRGSLFTIFCLDILLRHDEIVKVLHLLDRRGDISATLNWH</sequence>
<dbReference type="EMBL" id="CAKAEH010001392">
    <property type="protein sequence ID" value="CAG9535669.1"/>
    <property type="molecule type" value="Genomic_DNA"/>
</dbReference>
<keyword evidence="2" id="KW-0732">Signal</keyword>
<feature type="chain" id="PRO_5035173755" evidence="2">
    <location>
        <begin position="19"/>
        <end position="547"/>
    </location>
</feature>
<evidence type="ECO:0000313" key="4">
    <source>
        <dbReference type="Proteomes" id="UP000746747"/>
    </source>
</evidence>